<gene>
    <name evidence="2" type="ORF">AWC35_02610</name>
</gene>
<dbReference type="OrthoDB" id="6164594at2"/>
<dbReference type="KEGG" id="gqu:AWC35_02610"/>
<reference evidence="2 3" key="1">
    <citation type="submission" date="2016-01" db="EMBL/GenBank/DDBJ databases">
        <authorList>
            <person name="Oliw E.H."/>
        </authorList>
    </citation>
    <scope>NUCLEOTIDE SEQUENCE [LARGE SCALE GENOMIC DNA]</scope>
    <source>
        <strain evidence="2 3">FRB97</strain>
    </source>
</reference>
<feature type="signal peptide" evidence="1">
    <location>
        <begin position="1"/>
        <end position="33"/>
    </location>
</feature>
<dbReference type="RefSeq" id="WP_095844925.1">
    <property type="nucleotide sequence ID" value="NZ_CP014136.1"/>
</dbReference>
<accession>A0A250AWM1</accession>
<feature type="chain" id="PRO_5012445177" evidence="1">
    <location>
        <begin position="34"/>
        <end position="163"/>
    </location>
</feature>
<evidence type="ECO:0000256" key="1">
    <source>
        <dbReference type="SAM" id="SignalP"/>
    </source>
</evidence>
<sequence length="163" mass="18022">MTISALTSIRARWPHALMLCGLLLLQSLPAVHAAERPTVPTASTNAEAQVMRAIRKNGELTVDLRFETTADTFGGEIIYGNLQPEDWKNQFYVEADGQRWPLSSEGQQKAPAELRLNFSYDRKKNPRVGTWQGKFVAPPATVTEVTLKLPGLAPIPAIPITDR</sequence>
<keyword evidence="1" id="KW-0732">Signal</keyword>
<protein>
    <submittedName>
        <fullName evidence="2">Uncharacterized protein</fullName>
    </submittedName>
</protein>
<keyword evidence="3" id="KW-1185">Reference proteome</keyword>
<evidence type="ECO:0000313" key="3">
    <source>
        <dbReference type="Proteomes" id="UP000217182"/>
    </source>
</evidence>
<name>A0A250AWM1_9GAMM</name>
<dbReference type="Proteomes" id="UP000217182">
    <property type="component" value="Chromosome"/>
</dbReference>
<organism evidence="2 3">
    <name type="scientific">Gibbsiella quercinecans</name>
    <dbReference type="NCBI Taxonomy" id="929813"/>
    <lineage>
        <taxon>Bacteria</taxon>
        <taxon>Pseudomonadati</taxon>
        <taxon>Pseudomonadota</taxon>
        <taxon>Gammaproteobacteria</taxon>
        <taxon>Enterobacterales</taxon>
        <taxon>Yersiniaceae</taxon>
        <taxon>Gibbsiella</taxon>
    </lineage>
</organism>
<proteinExistence type="predicted"/>
<evidence type="ECO:0000313" key="2">
    <source>
        <dbReference type="EMBL" id="ATA18329.1"/>
    </source>
</evidence>
<dbReference type="AlphaFoldDB" id="A0A250AWM1"/>
<dbReference type="EMBL" id="CP014136">
    <property type="protein sequence ID" value="ATA18329.1"/>
    <property type="molecule type" value="Genomic_DNA"/>
</dbReference>